<keyword evidence="1" id="KW-0812">Transmembrane</keyword>
<protein>
    <recommendedName>
        <fullName evidence="4">DUF4064 domain-containing protein</fullName>
    </recommendedName>
</protein>
<keyword evidence="1" id="KW-0472">Membrane</keyword>
<evidence type="ECO:0000313" key="2">
    <source>
        <dbReference type="EMBL" id="OEG10638.1"/>
    </source>
</evidence>
<dbReference type="AlphaFoldDB" id="A0A1E5GD52"/>
<dbReference type="OrthoDB" id="1909107at2"/>
<gene>
    <name evidence="2" type="ORF">BCR25_09240</name>
</gene>
<evidence type="ECO:0008006" key="4">
    <source>
        <dbReference type="Google" id="ProtNLM"/>
    </source>
</evidence>
<feature type="transmembrane region" description="Helical" evidence="1">
    <location>
        <begin position="100"/>
        <end position="124"/>
    </location>
</feature>
<proteinExistence type="predicted"/>
<dbReference type="Proteomes" id="UP000095094">
    <property type="component" value="Unassembled WGS sequence"/>
</dbReference>
<feature type="transmembrane region" description="Helical" evidence="1">
    <location>
        <begin position="48"/>
        <end position="70"/>
    </location>
</feature>
<keyword evidence="3" id="KW-1185">Reference proteome</keyword>
<organism evidence="2 3">
    <name type="scientific">Enterococcus termitis</name>
    <dbReference type="NCBI Taxonomy" id="332950"/>
    <lineage>
        <taxon>Bacteria</taxon>
        <taxon>Bacillati</taxon>
        <taxon>Bacillota</taxon>
        <taxon>Bacilli</taxon>
        <taxon>Lactobacillales</taxon>
        <taxon>Enterococcaceae</taxon>
        <taxon>Enterococcus</taxon>
    </lineage>
</organism>
<dbReference type="RefSeq" id="WP_069664419.1">
    <property type="nucleotide sequence ID" value="NZ_JBHUJJ010000001.1"/>
</dbReference>
<keyword evidence="1" id="KW-1133">Transmembrane helix</keyword>
<dbReference type="EMBL" id="MIJY01000043">
    <property type="protein sequence ID" value="OEG10638.1"/>
    <property type="molecule type" value="Genomic_DNA"/>
</dbReference>
<reference evidence="3" key="1">
    <citation type="submission" date="2016-09" db="EMBL/GenBank/DDBJ databases">
        <authorList>
            <person name="Gulvik C.A."/>
        </authorList>
    </citation>
    <scope>NUCLEOTIDE SEQUENCE [LARGE SCALE GENOMIC DNA]</scope>
    <source>
        <strain evidence="3">LMG 8895</strain>
    </source>
</reference>
<name>A0A1E5GD52_9ENTE</name>
<evidence type="ECO:0000256" key="1">
    <source>
        <dbReference type="SAM" id="Phobius"/>
    </source>
</evidence>
<comment type="caution">
    <text evidence="2">The sequence shown here is derived from an EMBL/GenBank/DDBJ whole genome shotgun (WGS) entry which is preliminary data.</text>
</comment>
<feature type="transmembrane region" description="Helical" evidence="1">
    <location>
        <begin position="77"/>
        <end position="94"/>
    </location>
</feature>
<evidence type="ECO:0000313" key="3">
    <source>
        <dbReference type="Proteomes" id="UP000095094"/>
    </source>
</evidence>
<accession>A0A1E5GD52</accession>
<sequence length="138" mass="15245">MTRIFLLVSNLLIGLGGISGGVMALSSSARASVGINETMLIHSPFTTFLIPGLFLLFIIGCGNLLVGLLGFKHFSTFSYYECLIGLILVMWIFIQCLMLWSIVALHVIFFFLGILQFTSGILLIQREKVPFPFSAVQH</sequence>